<feature type="signal peptide" evidence="1">
    <location>
        <begin position="1"/>
        <end position="27"/>
    </location>
</feature>
<comment type="caution">
    <text evidence="4">The sequence shown here is derived from an EMBL/GenBank/DDBJ whole genome shotgun (WGS) entry which is preliminary data.</text>
</comment>
<dbReference type="EMBL" id="JAAFGS010000001">
    <property type="protein sequence ID" value="NGZ74112.1"/>
    <property type="molecule type" value="Genomic_DNA"/>
</dbReference>
<reference evidence="4 5" key="1">
    <citation type="submission" date="2020-01" db="EMBL/GenBank/DDBJ databases">
        <title>Polyphasic characterisation and genomic insights into a novel alkali tolerant bacterium VR-M41.</title>
        <authorList>
            <person name="Vemuluri V.R."/>
        </authorList>
    </citation>
    <scope>NUCLEOTIDE SEQUENCE [LARGE SCALE GENOMIC DNA]</scope>
    <source>
        <strain evidence="4 5">VR-M41</strain>
    </source>
</reference>
<dbReference type="SUPFAM" id="SSF51004">
    <property type="entry name" value="C-terminal (heme d1) domain of cytochrome cd1-nitrite reductase"/>
    <property type="match status" value="1"/>
</dbReference>
<sequence>MSMKQRKRSGKKRLLRLLLTASAVSLASGMLTLQPGELRAAAADSPLQLRSAAENMQSEIKWNPDTGSVTVRGDGLSAAFTLGSTSMTVNGRSVALDQAPYARNGRVYVPQAALNALHEASAAAQNRTGFGLASSFRMPSGKAEIISSTPDGQRLIVTEADAGSVSVLDISDTSRPSLLKTISFRALSDKAEVTSVAAMPDGKYALAVIRTGDTMRLPNPGILAVVDLDNYKIAKTYPLGIGPDSVAVSKDGRFAVIAIEDEELDPDTDEFDYPNAKRPGSIAVVEFEGGDALKGTLTDLSVNLSGVEGAIYPHEPQPEYVAINDEGTTAAVTLQENNAIALVDLAAKKVSRVFALGTTEHAADLKEDGIVSFTDTMKGRFEPDGIAFSPDGRYLITANEGDLGKNEFDDGVKAGGRSIAVWDLEGRLVYDSLNLIDTAAAKAGIYPDGRSPNKGSEVENLTVSTVRGQTLLVAAAERANAILFFDLNDAANPAYLGLIRTAGESPEGIHRVSGRDLFVSADEGTGTISFYTPRS</sequence>
<dbReference type="Gene3D" id="2.130.10.10">
    <property type="entry name" value="YVTN repeat-like/Quinoprotein amine dehydrogenase"/>
    <property type="match status" value="2"/>
</dbReference>
<dbReference type="SUPFAM" id="SSF55383">
    <property type="entry name" value="Copper amine oxidase, domain N"/>
    <property type="match status" value="1"/>
</dbReference>
<evidence type="ECO:0000256" key="1">
    <source>
        <dbReference type="SAM" id="SignalP"/>
    </source>
</evidence>
<evidence type="ECO:0000313" key="4">
    <source>
        <dbReference type="EMBL" id="NGZ74112.1"/>
    </source>
</evidence>
<feature type="domain" description="Choice-of-anchor I" evidence="3">
    <location>
        <begin position="139"/>
        <end position="403"/>
    </location>
</feature>
<dbReference type="InterPro" id="IPR012854">
    <property type="entry name" value="Cu_amine_oxidase-like_N"/>
</dbReference>
<evidence type="ECO:0000313" key="5">
    <source>
        <dbReference type="Proteomes" id="UP000800303"/>
    </source>
</evidence>
<dbReference type="InterPro" id="IPR036582">
    <property type="entry name" value="Mao_N_sf"/>
</dbReference>
<dbReference type="Gene3D" id="3.30.457.10">
    <property type="entry name" value="Copper amine oxidase-like, N-terminal domain"/>
    <property type="match status" value="1"/>
</dbReference>
<dbReference type="InterPro" id="IPR015943">
    <property type="entry name" value="WD40/YVTN_repeat-like_dom_sf"/>
</dbReference>
<dbReference type="RefSeq" id="WP_166272077.1">
    <property type="nucleotide sequence ID" value="NZ_JAAFGS010000001.1"/>
</dbReference>
<keyword evidence="5" id="KW-1185">Reference proteome</keyword>
<dbReference type="InterPro" id="IPR011048">
    <property type="entry name" value="Haem_d1_sf"/>
</dbReference>
<feature type="domain" description="Copper amine oxidase-like N-terminal" evidence="2">
    <location>
        <begin position="48"/>
        <end position="115"/>
    </location>
</feature>
<proteinExistence type="predicted"/>
<dbReference type="Pfam" id="PF07833">
    <property type="entry name" value="Cu_amine_oxidN1"/>
    <property type="match status" value="1"/>
</dbReference>
<dbReference type="PANTHER" id="PTHR46928">
    <property type="entry name" value="MESENCHYME-SPECIFIC CELL SURFACE GLYCOPROTEIN"/>
    <property type="match status" value="1"/>
</dbReference>
<organism evidence="4 5">
    <name type="scientific">Saccharibacillus alkalitolerans</name>
    <dbReference type="NCBI Taxonomy" id="2705290"/>
    <lineage>
        <taxon>Bacteria</taxon>
        <taxon>Bacillati</taxon>
        <taxon>Bacillota</taxon>
        <taxon>Bacilli</taxon>
        <taxon>Bacillales</taxon>
        <taxon>Paenibacillaceae</taxon>
        <taxon>Saccharibacillus</taxon>
    </lineage>
</organism>
<name>A0ABX0F7W3_9BACL</name>
<dbReference type="InterPro" id="IPR052956">
    <property type="entry name" value="Mesenchyme-surface_protein"/>
</dbReference>
<dbReference type="Proteomes" id="UP000800303">
    <property type="component" value="Unassembled WGS sequence"/>
</dbReference>
<evidence type="ECO:0000259" key="3">
    <source>
        <dbReference type="Pfam" id="PF22494"/>
    </source>
</evidence>
<feature type="chain" id="PRO_5046521321" evidence="1">
    <location>
        <begin position="28"/>
        <end position="535"/>
    </location>
</feature>
<dbReference type="InterPro" id="IPR055188">
    <property type="entry name" value="Choice_anch_I"/>
</dbReference>
<dbReference type="Pfam" id="PF22494">
    <property type="entry name" value="choice_anch_I"/>
    <property type="match status" value="1"/>
</dbReference>
<keyword evidence="1" id="KW-0732">Signal</keyword>
<protein>
    <submittedName>
        <fullName evidence="4">YncE family protein</fullName>
    </submittedName>
</protein>
<evidence type="ECO:0000259" key="2">
    <source>
        <dbReference type="Pfam" id="PF07833"/>
    </source>
</evidence>
<accession>A0ABX0F7W3</accession>
<gene>
    <name evidence="4" type="ORF">GYN08_02205</name>
</gene>
<dbReference type="PANTHER" id="PTHR46928:SF1">
    <property type="entry name" value="MESENCHYME-SPECIFIC CELL SURFACE GLYCOPROTEIN"/>
    <property type="match status" value="1"/>
</dbReference>